<dbReference type="InterPro" id="IPR051257">
    <property type="entry name" value="Diverse_CBS-Domain"/>
</dbReference>
<evidence type="ECO:0000313" key="4">
    <source>
        <dbReference type="EMBL" id="QDU57832.1"/>
    </source>
</evidence>
<dbReference type="Gene3D" id="3.10.580.10">
    <property type="entry name" value="CBS-domain"/>
    <property type="match status" value="1"/>
</dbReference>
<feature type="domain" description="CBS" evidence="3">
    <location>
        <begin position="8"/>
        <end position="64"/>
    </location>
</feature>
<evidence type="ECO:0000313" key="5">
    <source>
        <dbReference type="Proteomes" id="UP000315750"/>
    </source>
</evidence>
<evidence type="ECO:0000256" key="1">
    <source>
        <dbReference type="ARBA" id="ARBA00023122"/>
    </source>
</evidence>
<dbReference type="PANTHER" id="PTHR43080:SF26">
    <property type="entry name" value="REGULATORY PROTEIN"/>
    <property type="match status" value="1"/>
</dbReference>
<proteinExistence type="predicted"/>
<protein>
    <submittedName>
        <fullName evidence="4">Hypoxic response protein 1</fullName>
    </submittedName>
</protein>
<dbReference type="InterPro" id="IPR000644">
    <property type="entry name" value="CBS_dom"/>
</dbReference>
<dbReference type="PANTHER" id="PTHR43080">
    <property type="entry name" value="CBS DOMAIN-CONTAINING PROTEIN CBSX3, MITOCHONDRIAL"/>
    <property type="match status" value="1"/>
</dbReference>
<name>A0A518ASZ3_9BACT</name>
<evidence type="ECO:0000256" key="2">
    <source>
        <dbReference type="PROSITE-ProRule" id="PRU00703"/>
    </source>
</evidence>
<dbReference type="KEGG" id="amuc:Pan181_40550"/>
<keyword evidence="1 2" id="KW-0129">CBS domain</keyword>
<gene>
    <name evidence="4" type="primary">hrp1_2</name>
    <name evidence="4" type="ORF">Pan181_40550</name>
</gene>
<dbReference type="EMBL" id="CP036278">
    <property type="protein sequence ID" value="QDU57832.1"/>
    <property type="molecule type" value="Genomic_DNA"/>
</dbReference>
<evidence type="ECO:0000259" key="3">
    <source>
        <dbReference type="PROSITE" id="PS51371"/>
    </source>
</evidence>
<organism evidence="4 5">
    <name type="scientific">Aeoliella mucimassa</name>
    <dbReference type="NCBI Taxonomy" id="2527972"/>
    <lineage>
        <taxon>Bacteria</taxon>
        <taxon>Pseudomonadati</taxon>
        <taxon>Planctomycetota</taxon>
        <taxon>Planctomycetia</taxon>
        <taxon>Pirellulales</taxon>
        <taxon>Lacipirellulaceae</taxon>
        <taxon>Aeoliella</taxon>
    </lineage>
</organism>
<feature type="domain" description="CBS" evidence="3">
    <location>
        <begin position="72"/>
        <end position="128"/>
    </location>
</feature>
<reference evidence="4 5" key="1">
    <citation type="submission" date="2019-02" db="EMBL/GenBank/DDBJ databases">
        <title>Deep-cultivation of Planctomycetes and their phenomic and genomic characterization uncovers novel biology.</title>
        <authorList>
            <person name="Wiegand S."/>
            <person name="Jogler M."/>
            <person name="Boedeker C."/>
            <person name="Pinto D."/>
            <person name="Vollmers J."/>
            <person name="Rivas-Marin E."/>
            <person name="Kohn T."/>
            <person name="Peeters S.H."/>
            <person name="Heuer A."/>
            <person name="Rast P."/>
            <person name="Oberbeckmann S."/>
            <person name="Bunk B."/>
            <person name="Jeske O."/>
            <person name="Meyerdierks A."/>
            <person name="Storesund J.E."/>
            <person name="Kallscheuer N."/>
            <person name="Luecker S."/>
            <person name="Lage O.M."/>
            <person name="Pohl T."/>
            <person name="Merkel B.J."/>
            <person name="Hornburger P."/>
            <person name="Mueller R.-W."/>
            <person name="Bruemmer F."/>
            <person name="Labrenz M."/>
            <person name="Spormann A.M."/>
            <person name="Op den Camp H."/>
            <person name="Overmann J."/>
            <person name="Amann R."/>
            <person name="Jetten M.S.M."/>
            <person name="Mascher T."/>
            <person name="Medema M.H."/>
            <person name="Devos D.P."/>
            <person name="Kaster A.-K."/>
            <person name="Ovreas L."/>
            <person name="Rohde M."/>
            <person name="Galperin M.Y."/>
            <person name="Jogler C."/>
        </authorList>
    </citation>
    <scope>NUCLEOTIDE SEQUENCE [LARGE SCALE GENOMIC DNA]</scope>
    <source>
        <strain evidence="4 5">Pan181</strain>
    </source>
</reference>
<dbReference type="SMART" id="SM00116">
    <property type="entry name" value="CBS"/>
    <property type="match status" value="2"/>
</dbReference>
<dbReference type="AlphaFoldDB" id="A0A518ASZ3"/>
<dbReference type="PROSITE" id="PS51371">
    <property type="entry name" value="CBS"/>
    <property type="match status" value="2"/>
</dbReference>
<dbReference type="Pfam" id="PF00571">
    <property type="entry name" value="CBS"/>
    <property type="match status" value="2"/>
</dbReference>
<keyword evidence="5" id="KW-1185">Reference proteome</keyword>
<accession>A0A518ASZ3</accession>
<dbReference type="RefSeq" id="WP_197528522.1">
    <property type="nucleotide sequence ID" value="NZ_CP036278.1"/>
</dbReference>
<dbReference type="Proteomes" id="UP000315750">
    <property type="component" value="Chromosome"/>
</dbReference>
<dbReference type="SUPFAM" id="SSF54631">
    <property type="entry name" value="CBS-domain pair"/>
    <property type="match status" value="1"/>
</dbReference>
<sequence length="137" mass="15452">MFTVRDVMTKHVVTVDPDAPVEEAIDLMLRHRVSGLPVVASCGQLLGVVTEFDIIGVFSDPDTERSKVYHFMTRDPDVVEARSCVYELAEKFQARPIRRYPVTEGGELVGIVSRRDLIRLVRQTRAAVQHECEEALV</sequence>
<dbReference type="InterPro" id="IPR046342">
    <property type="entry name" value="CBS_dom_sf"/>
</dbReference>